<evidence type="ECO:0000256" key="1">
    <source>
        <dbReference type="SAM" id="MobiDB-lite"/>
    </source>
</evidence>
<dbReference type="Proteomes" id="UP000324897">
    <property type="component" value="Unassembled WGS sequence"/>
</dbReference>
<comment type="caution">
    <text evidence="2">The sequence shown here is derived from an EMBL/GenBank/DDBJ whole genome shotgun (WGS) entry which is preliminary data.</text>
</comment>
<dbReference type="AlphaFoldDB" id="A0A5J9T4B3"/>
<protein>
    <submittedName>
        <fullName evidence="2">Uncharacterized protein</fullName>
    </submittedName>
</protein>
<keyword evidence="3" id="KW-1185">Reference proteome</keyword>
<reference evidence="2 3" key="1">
    <citation type="journal article" date="2019" name="Sci. Rep.">
        <title>A high-quality genome of Eragrostis curvula grass provides insights into Poaceae evolution and supports new strategies to enhance forage quality.</title>
        <authorList>
            <person name="Carballo J."/>
            <person name="Santos B.A.C.M."/>
            <person name="Zappacosta D."/>
            <person name="Garbus I."/>
            <person name="Selva J.P."/>
            <person name="Gallo C.A."/>
            <person name="Diaz A."/>
            <person name="Albertini E."/>
            <person name="Caccamo M."/>
            <person name="Echenique V."/>
        </authorList>
    </citation>
    <scope>NUCLEOTIDE SEQUENCE [LARGE SCALE GENOMIC DNA]</scope>
    <source>
        <strain evidence="3">cv. Victoria</strain>
        <tissue evidence="2">Leaf</tissue>
    </source>
</reference>
<accession>A0A5J9T4B3</accession>
<evidence type="ECO:0000313" key="2">
    <source>
        <dbReference type="EMBL" id="TVU06243.1"/>
    </source>
</evidence>
<feature type="region of interest" description="Disordered" evidence="1">
    <location>
        <begin position="1"/>
        <end position="23"/>
    </location>
</feature>
<proteinExistence type="predicted"/>
<dbReference type="EMBL" id="RWGY01000051">
    <property type="protein sequence ID" value="TVU06243.1"/>
    <property type="molecule type" value="Genomic_DNA"/>
</dbReference>
<sequence length="71" mass="7851">MRSPTSPSLCVNGGNKAANDSWTSCSKLARRKEENATLLLSQAEELKNKDDKLVSKLVADRLHVPIHPHQD</sequence>
<evidence type="ECO:0000313" key="3">
    <source>
        <dbReference type="Proteomes" id="UP000324897"/>
    </source>
</evidence>
<dbReference type="Gramene" id="TVU06243">
    <property type="protein sequence ID" value="TVU06243"/>
    <property type="gene ID" value="EJB05_49445"/>
</dbReference>
<gene>
    <name evidence="2" type="ORF">EJB05_49445</name>
</gene>
<name>A0A5J9T4B3_9POAL</name>
<organism evidence="2 3">
    <name type="scientific">Eragrostis curvula</name>
    <name type="common">weeping love grass</name>
    <dbReference type="NCBI Taxonomy" id="38414"/>
    <lineage>
        <taxon>Eukaryota</taxon>
        <taxon>Viridiplantae</taxon>
        <taxon>Streptophyta</taxon>
        <taxon>Embryophyta</taxon>
        <taxon>Tracheophyta</taxon>
        <taxon>Spermatophyta</taxon>
        <taxon>Magnoliopsida</taxon>
        <taxon>Liliopsida</taxon>
        <taxon>Poales</taxon>
        <taxon>Poaceae</taxon>
        <taxon>PACMAD clade</taxon>
        <taxon>Chloridoideae</taxon>
        <taxon>Eragrostideae</taxon>
        <taxon>Eragrostidinae</taxon>
        <taxon>Eragrostis</taxon>
    </lineage>
</organism>